<organism evidence="1 2">
    <name type="scientific">Aureobasidium pullulans EXF-150</name>
    <dbReference type="NCBI Taxonomy" id="1043002"/>
    <lineage>
        <taxon>Eukaryota</taxon>
        <taxon>Fungi</taxon>
        <taxon>Dikarya</taxon>
        <taxon>Ascomycota</taxon>
        <taxon>Pezizomycotina</taxon>
        <taxon>Dothideomycetes</taxon>
        <taxon>Dothideomycetidae</taxon>
        <taxon>Dothideales</taxon>
        <taxon>Saccotheciaceae</taxon>
        <taxon>Aureobasidium</taxon>
    </lineage>
</organism>
<dbReference type="EMBL" id="KL584978">
    <property type="protein sequence ID" value="KEQ86534.1"/>
    <property type="molecule type" value="Genomic_DNA"/>
</dbReference>
<name>A0A074XSC1_AURPU</name>
<dbReference type="GeneID" id="40750701"/>
<dbReference type="RefSeq" id="XP_029762721.1">
    <property type="nucleotide sequence ID" value="XM_029908395.1"/>
</dbReference>
<dbReference type="AlphaFoldDB" id="A0A074XSC1"/>
<dbReference type="Proteomes" id="UP000030706">
    <property type="component" value="Unassembled WGS sequence"/>
</dbReference>
<evidence type="ECO:0000313" key="2">
    <source>
        <dbReference type="Proteomes" id="UP000030706"/>
    </source>
</evidence>
<dbReference type="OrthoDB" id="3887577at2759"/>
<proteinExistence type="predicted"/>
<reference evidence="1 2" key="1">
    <citation type="journal article" date="2014" name="BMC Genomics">
        <title>Genome sequencing of four Aureobasidium pullulans varieties: biotechnological potential, stress tolerance, and description of new species.</title>
        <authorList>
            <person name="Gostin Ar C."/>
            <person name="Ohm R.A."/>
            <person name="Kogej T."/>
            <person name="Sonjak S."/>
            <person name="Turk M."/>
            <person name="Zajc J."/>
            <person name="Zalar P."/>
            <person name="Grube M."/>
            <person name="Sun H."/>
            <person name="Han J."/>
            <person name="Sharma A."/>
            <person name="Chiniquy J."/>
            <person name="Ngan C.Y."/>
            <person name="Lipzen A."/>
            <person name="Barry K."/>
            <person name="Grigoriev I.V."/>
            <person name="Gunde-Cimerman N."/>
        </authorList>
    </citation>
    <scope>NUCLEOTIDE SEQUENCE [LARGE SCALE GENOMIC DNA]</scope>
    <source>
        <strain evidence="1 2">EXF-150</strain>
    </source>
</reference>
<accession>A0A074XSC1</accession>
<dbReference type="HOGENOM" id="CLU_668996_0_0_1"/>
<keyword evidence="2" id="KW-1185">Reference proteome</keyword>
<evidence type="ECO:0000313" key="1">
    <source>
        <dbReference type="EMBL" id="KEQ86534.1"/>
    </source>
</evidence>
<gene>
    <name evidence="1" type="ORF">M438DRAFT_373093</name>
</gene>
<protein>
    <submittedName>
        <fullName evidence="1">Uncharacterized protein</fullName>
    </submittedName>
</protein>
<sequence>MAPQVHNHTAATQTARNRVEHFSNHLPPYPVQARHNVIGSQIQHVVGSPAMLHHQTGLPPRQAPTPWHSPAHATVSLPPFSCFAEVADQSNLHYMRSPSVGSEYIPVPLIKMESTYNSPPESVVSLSRSGSVSPTISAATLSSCNTTKRRAPLPSRSRIEKKTKCTKRKDMSAMAEALDESINRRVDEVHRPYRDGNIPGTASSRVNASQSFPRFDHAHIPRGAKRAKSTTGSSDPSTRHNVAQTYLRAEKGGSRMTLQRLLVNGINWRGQKLQTKVNARSSGMLYEEKELLQASTQFNAFAILILQQLFGPEGMQHIGSILECFEPEEVHPMQVARDPQDDDKTYEFKRQAARVEVIAEASQPLGLKNVQSMDELLHIIEEKVMPIANNIGKQVLHQMCYRPRESQAKF</sequence>